<keyword evidence="1" id="KW-1133">Transmembrane helix</keyword>
<dbReference type="InterPro" id="IPR012495">
    <property type="entry name" value="TadE-like_dom"/>
</dbReference>
<organism evidence="3 4">
    <name type="scientific">Sphaerisporangium aureirubrum</name>
    <dbReference type="NCBI Taxonomy" id="1544736"/>
    <lineage>
        <taxon>Bacteria</taxon>
        <taxon>Bacillati</taxon>
        <taxon>Actinomycetota</taxon>
        <taxon>Actinomycetes</taxon>
        <taxon>Streptosporangiales</taxon>
        <taxon>Streptosporangiaceae</taxon>
        <taxon>Sphaerisporangium</taxon>
    </lineage>
</organism>
<evidence type="ECO:0000259" key="2">
    <source>
        <dbReference type="Pfam" id="PF07811"/>
    </source>
</evidence>
<protein>
    <submittedName>
        <fullName evidence="3">TadE family type IV pilus minor pilin</fullName>
    </submittedName>
</protein>
<evidence type="ECO:0000256" key="1">
    <source>
        <dbReference type="SAM" id="Phobius"/>
    </source>
</evidence>
<dbReference type="Proteomes" id="UP001596137">
    <property type="component" value="Unassembled WGS sequence"/>
</dbReference>
<dbReference type="InterPro" id="IPR049790">
    <property type="entry name" value="Rv3655c/TadE"/>
</dbReference>
<dbReference type="RefSeq" id="WP_380745647.1">
    <property type="nucleotide sequence ID" value="NZ_JBHSRF010000001.1"/>
</dbReference>
<proteinExistence type="predicted"/>
<keyword evidence="4" id="KW-1185">Reference proteome</keyword>
<evidence type="ECO:0000313" key="4">
    <source>
        <dbReference type="Proteomes" id="UP001596137"/>
    </source>
</evidence>
<feature type="domain" description="TadE-like" evidence="2">
    <location>
        <begin position="22"/>
        <end position="64"/>
    </location>
</feature>
<evidence type="ECO:0000313" key="3">
    <source>
        <dbReference type="EMBL" id="MFC6079528.1"/>
    </source>
</evidence>
<accession>A0ABW1N7P2</accession>
<dbReference type="NCBIfam" id="NF041390">
    <property type="entry name" value="TadE_Rv3655c"/>
    <property type="match status" value="1"/>
</dbReference>
<name>A0ABW1N7P2_9ACTN</name>
<gene>
    <name evidence="3" type="ORF">ACFP1K_00015</name>
</gene>
<reference evidence="4" key="1">
    <citation type="journal article" date="2019" name="Int. J. Syst. Evol. Microbiol.">
        <title>The Global Catalogue of Microorganisms (GCM) 10K type strain sequencing project: providing services to taxonomists for standard genome sequencing and annotation.</title>
        <authorList>
            <consortium name="The Broad Institute Genomics Platform"/>
            <consortium name="The Broad Institute Genome Sequencing Center for Infectious Disease"/>
            <person name="Wu L."/>
            <person name="Ma J."/>
        </authorList>
    </citation>
    <scope>NUCLEOTIDE SEQUENCE [LARGE SCALE GENOMIC DNA]</scope>
    <source>
        <strain evidence="4">JCM 30346</strain>
    </source>
</reference>
<comment type="caution">
    <text evidence="3">The sequence shown here is derived from an EMBL/GenBank/DDBJ whole genome shotgun (WGS) entry which is preliminary data.</text>
</comment>
<dbReference type="EMBL" id="JBHSRF010000001">
    <property type="protein sequence ID" value="MFC6079528.1"/>
    <property type="molecule type" value="Genomic_DNA"/>
</dbReference>
<feature type="transmembrane region" description="Helical" evidence="1">
    <location>
        <begin position="21"/>
        <end position="47"/>
    </location>
</feature>
<keyword evidence="1" id="KW-0812">Transmembrane</keyword>
<sequence length="136" mass="14162">MIRRLPSGERRTRLRRRRCERGAVTAEMAVGLPVVGLVLGGALWGVVAVGVQLECVDAARVGARAAARGEPLEEVRRVVARAVPAGAVVLVSRDAELSRVTVSATIRPGSMALIPAVPIKADAVSATEPGVQEPPS</sequence>
<dbReference type="Pfam" id="PF07811">
    <property type="entry name" value="TadE"/>
    <property type="match status" value="1"/>
</dbReference>
<keyword evidence="1" id="KW-0472">Membrane</keyword>